<evidence type="ECO:0000313" key="1">
    <source>
        <dbReference type="EMBL" id="OBR66381.1"/>
    </source>
</evidence>
<dbReference type="RefSeq" id="WP_068682057.1">
    <property type="nucleotide sequence ID" value="NZ_LYPA01000047.1"/>
</dbReference>
<dbReference type="Proteomes" id="UP000092024">
    <property type="component" value="Unassembled WGS sequence"/>
</dbReference>
<gene>
    <name evidence="1" type="ORF">A7K91_24500</name>
</gene>
<protein>
    <recommendedName>
        <fullName evidence="3">Cysteine-rich CWC</fullName>
    </recommendedName>
</protein>
<dbReference type="STRING" id="1844972.A7K91_24500"/>
<name>A0A1A5YL83_9BACL</name>
<dbReference type="EMBL" id="LYPA01000047">
    <property type="protein sequence ID" value="OBR66381.1"/>
    <property type="molecule type" value="Genomic_DNA"/>
</dbReference>
<dbReference type="InterPro" id="IPR032720">
    <property type="entry name" value="Cys_rich_CWC"/>
</dbReference>
<reference evidence="1 2" key="1">
    <citation type="submission" date="2016-05" db="EMBL/GenBank/DDBJ databases">
        <title>Paenibacillus oryzae. sp. nov., isolated from the rice root.</title>
        <authorList>
            <person name="Zhang J."/>
            <person name="Zhang X."/>
        </authorList>
    </citation>
    <scope>NUCLEOTIDE SEQUENCE [LARGE SCALE GENOMIC DNA]</scope>
    <source>
        <strain evidence="1 2">1DrF-4</strain>
    </source>
</reference>
<evidence type="ECO:0000313" key="2">
    <source>
        <dbReference type="Proteomes" id="UP000092024"/>
    </source>
</evidence>
<keyword evidence="2" id="KW-1185">Reference proteome</keyword>
<dbReference type="Pfam" id="PF14375">
    <property type="entry name" value="Cys_rich_CWC"/>
    <property type="match status" value="1"/>
</dbReference>
<sequence length="72" mass="7577">MNPGNCPLCGGNNHCAAEKLTPGEETASLDCWCFHASIPKELLARIPAEQRGKACVCGSCVQSFLDGDNAPQ</sequence>
<organism evidence="1 2">
    <name type="scientific">Paenibacillus oryzae</name>
    <dbReference type="NCBI Taxonomy" id="1844972"/>
    <lineage>
        <taxon>Bacteria</taxon>
        <taxon>Bacillati</taxon>
        <taxon>Bacillota</taxon>
        <taxon>Bacilli</taxon>
        <taxon>Bacillales</taxon>
        <taxon>Paenibacillaceae</taxon>
        <taxon>Paenibacillus</taxon>
    </lineage>
</organism>
<evidence type="ECO:0008006" key="3">
    <source>
        <dbReference type="Google" id="ProtNLM"/>
    </source>
</evidence>
<dbReference type="AlphaFoldDB" id="A0A1A5YL83"/>
<accession>A0A1A5YL83</accession>
<comment type="caution">
    <text evidence="1">The sequence shown here is derived from an EMBL/GenBank/DDBJ whole genome shotgun (WGS) entry which is preliminary data.</text>
</comment>
<proteinExistence type="predicted"/>
<dbReference type="OrthoDB" id="5625686at2"/>